<protein>
    <recommendedName>
        <fullName evidence="5">Nucleotide-diphospho-sugar transferase domain-containing protein</fullName>
    </recommendedName>
</protein>
<comment type="caution">
    <text evidence="3">The sequence shown here is derived from an EMBL/GenBank/DDBJ whole genome shotgun (WGS) entry which is preliminary data.</text>
</comment>
<accession>A0A9X4MG50</accession>
<dbReference type="GO" id="GO:0006487">
    <property type="term" value="P:protein N-linked glycosylation"/>
    <property type="evidence" value="ECO:0007669"/>
    <property type="project" value="TreeGrafter"/>
</dbReference>
<dbReference type="Pfam" id="PF05637">
    <property type="entry name" value="Glyco_transf_34"/>
    <property type="match status" value="1"/>
</dbReference>
<proteinExistence type="predicted"/>
<keyword evidence="4" id="KW-1185">Reference proteome</keyword>
<dbReference type="InterPro" id="IPR029044">
    <property type="entry name" value="Nucleotide-diphossugar_trans"/>
</dbReference>
<dbReference type="GO" id="GO:0016020">
    <property type="term" value="C:membrane"/>
    <property type="evidence" value="ECO:0007669"/>
    <property type="project" value="InterPro"/>
</dbReference>
<dbReference type="PANTHER" id="PTHR31306">
    <property type="entry name" value="ALPHA-1,6-MANNOSYLTRANSFERASE MNN11-RELATED"/>
    <property type="match status" value="1"/>
</dbReference>
<dbReference type="EMBL" id="VBTY01000301">
    <property type="protein sequence ID" value="MDG3497216.1"/>
    <property type="molecule type" value="Genomic_DNA"/>
</dbReference>
<dbReference type="Gene3D" id="3.90.550.10">
    <property type="entry name" value="Spore Coat Polysaccharide Biosynthesis Protein SpsA, Chain A"/>
    <property type="match status" value="1"/>
</dbReference>
<evidence type="ECO:0000313" key="3">
    <source>
        <dbReference type="EMBL" id="MDG3497216.1"/>
    </source>
</evidence>
<organism evidence="3 4">
    <name type="scientific">Pseudanabaena catenata USMAC16</name>
    <dbReference type="NCBI Taxonomy" id="1855837"/>
    <lineage>
        <taxon>Bacteria</taxon>
        <taxon>Bacillati</taxon>
        <taxon>Cyanobacteriota</taxon>
        <taxon>Cyanophyceae</taxon>
        <taxon>Pseudanabaenales</taxon>
        <taxon>Pseudanabaenaceae</taxon>
        <taxon>Pseudanabaena</taxon>
    </lineage>
</organism>
<gene>
    <name evidence="3" type="ORF">FEV09_22000</name>
</gene>
<dbReference type="Proteomes" id="UP001152872">
    <property type="component" value="Unassembled WGS sequence"/>
</dbReference>
<dbReference type="InterPro" id="IPR008630">
    <property type="entry name" value="Glyco_trans_34"/>
</dbReference>
<dbReference type="AlphaFoldDB" id="A0A9X4MG50"/>
<keyword evidence="2" id="KW-0808">Transferase</keyword>
<dbReference type="RefSeq" id="WP_009629429.1">
    <property type="nucleotide sequence ID" value="NZ_VBTY01000301.1"/>
</dbReference>
<evidence type="ECO:0000313" key="4">
    <source>
        <dbReference type="Proteomes" id="UP001152872"/>
    </source>
</evidence>
<reference evidence="3" key="1">
    <citation type="submission" date="2019-05" db="EMBL/GenBank/DDBJ databases">
        <title>Whole genome sequencing of Pseudanabaena catenata USMAC16.</title>
        <authorList>
            <person name="Khan Z."/>
            <person name="Omar W.M."/>
            <person name="Convey P."/>
            <person name="Merican F."/>
            <person name="Najimudin N."/>
        </authorList>
    </citation>
    <scope>NUCLEOTIDE SEQUENCE</scope>
    <source>
        <strain evidence="3">USMAC16</strain>
    </source>
</reference>
<dbReference type="GO" id="GO:0016757">
    <property type="term" value="F:glycosyltransferase activity"/>
    <property type="evidence" value="ECO:0007669"/>
    <property type="project" value="UniProtKB-KW"/>
</dbReference>
<evidence type="ECO:0000256" key="2">
    <source>
        <dbReference type="ARBA" id="ARBA00022679"/>
    </source>
</evidence>
<name>A0A9X4MG50_9CYAN</name>
<keyword evidence="1" id="KW-0328">Glycosyltransferase</keyword>
<dbReference type="PANTHER" id="PTHR31306:SF4">
    <property type="entry name" value="ALPHA-1,2-GALACTOSYLTRANSFERASE"/>
    <property type="match status" value="1"/>
</dbReference>
<sequence length="241" mass="28047">MTQSPEFHEQTFMFSIATNGYDMIFKHCLDSHQNYALKHGYKYIAFTKSPVDGISGTNSAWLKVAIILRALKKGYRNVFFVDADALIHDFAPSIESVLIPDKFIYMSIESSGNFNSGVIFIANEQRSQSFFESLLLRADIPNFMLPKSERNLYENGHVINLAKRSSIVQIISPKWNYNYNTLLKENEKEYILHGRGMWLDKPRSQGKTMTFTQALLSRLMQGSRYFLLKKLLRFYELEYQF</sequence>
<evidence type="ECO:0008006" key="5">
    <source>
        <dbReference type="Google" id="ProtNLM"/>
    </source>
</evidence>
<evidence type="ECO:0000256" key="1">
    <source>
        <dbReference type="ARBA" id="ARBA00022676"/>
    </source>
</evidence>